<feature type="compositionally biased region" description="Basic and acidic residues" evidence="1">
    <location>
        <begin position="276"/>
        <end position="316"/>
    </location>
</feature>
<dbReference type="InParanoid" id="B0W643"/>
<reference evidence="3" key="2">
    <citation type="submission" date="2020-05" db="UniProtKB">
        <authorList>
            <consortium name="EnsemblMetazoa"/>
        </authorList>
    </citation>
    <scope>IDENTIFICATION</scope>
    <source>
        <strain evidence="3">JHB</strain>
    </source>
</reference>
<sequence>MPTVIRSDIGSGGQLMVCGMTTGMVRCNGWYDRGERERTRTYSQCTSTYTTQLYQASSSAKVRRIPGNVQNARTGLHPGRVPAAPTIYTGGWANLRPRNNLLKEARKRRRITFRCRCKSKPKRPKRKRKRSGVTTMLEDPTELALKILRDAAETKKQKSPYIIKPVPIEVVTKAAMIFNRRFNNGLERESTINALAEMISAKNRGNKTNLMHPELAVIVEVIKGNRAGVLRAANICTWKGEDAKSQESTELADRNGKESGKKVAAENGARRWLLRNGEKKDPAKDEDGSQKESEQDALAEDIKKPEDEAAPKEEEA</sequence>
<feature type="compositionally biased region" description="Basic and acidic residues" evidence="1">
    <location>
        <begin position="241"/>
        <end position="264"/>
    </location>
</feature>
<proteinExistence type="predicted"/>
<feature type="region of interest" description="Disordered" evidence="1">
    <location>
        <begin position="241"/>
        <end position="316"/>
    </location>
</feature>
<evidence type="ECO:0000313" key="2">
    <source>
        <dbReference type="EMBL" id="EDS36390.1"/>
    </source>
</evidence>
<dbReference type="GO" id="GO:0003723">
    <property type="term" value="F:RNA binding"/>
    <property type="evidence" value="ECO:0007669"/>
    <property type="project" value="InterPro"/>
</dbReference>
<evidence type="ECO:0000313" key="3">
    <source>
        <dbReference type="EnsemblMetazoa" id="CPIJ002508-PA"/>
    </source>
</evidence>
<dbReference type="CDD" id="cd11717">
    <property type="entry name" value="THUMP_THUMPD1_like"/>
    <property type="match status" value="1"/>
</dbReference>
<evidence type="ECO:0000256" key="1">
    <source>
        <dbReference type="SAM" id="MobiDB-lite"/>
    </source>
</evidence>
<dbReference type="Proteomes" id="UP000002320">
    <property type="component" value="Unassembled WGS sequence"/>
</dbReference>
<dbReference type="VEuPathDB" id="VectorBase:CPIJ002508"/>
<reference evidence="2" key="1">
    <citation type="submission" date="2007-03" db="EMBL/GenBank/DDBJ databases">
        <title>Annotation of Culex pipiens quinquefasciatus.</title>
        <authorList>
            <consortium name="The Broad Institute Genome Sequencing Platform"/>
            <person name="Atkinson P.W."/>
            <person name="Hemingway J."/>
            <person name="Christensen B.M."/>
            <person name="Higgs S."/>
            <person name="Kodira C."/>
            <person name="Hannick L."/>
            <person name="Megy K."/>
            <person name="O'Leary S."/>
            <person name="Pearson M."/>
            <person name="Haas B.J."/>
            <person name="Mauceli E."/>
            <person name="Wortman J.R."/>
            <person name="Lee N.H."/>
            <person name="Guigo R."/>
            <person name="Stanke M."/>
            <person name="Alvarado L."/>
            <person name="Amedeo P."/>
            <person name="Antoine C.H."/>
            <person name="Arensburger P."/>
            <person name="Bidwell S.L."/>
            <person name="Crawford M."/>
            <person name="Camaro F."/>
            <person name="Devon K."/>
            <person name="Engels R."/>
            <person name="Hammond M."/>
            <person name="Howarth C."/>
            <person name="Koehrsen M."/>
            <person name="Lawson D."/>
            <person name="Montgomery P."/>
            <person name="Nene V."/>
            <person name="Nusbaum C."/>
            <person name="Puiu D."/>
            <person name="Romero-Severson J."/>
            <person name="Severson D.W."/>
            <person name="Shumway M."/>
            <person name="Sisk P."/>
            <person name="Stolte C."/>
            <person name="Zeng Q."/>
            <person name="Eisenstadt E."/>
            <person name="Fraser-Liggett C."/>
            <person name="Strausberg R."/>
            <person name="Galagan J."/>
            <person name="Birren B."/>
            <person name="Collins F.H."/>
        </authorList>
    </citation>
    <scope>NUCLEOTIDE SEQUENCE [LARGE SCALE GENOMIC DNA]</scope>
    <source>
        <strain evidence="2">JHB</strain>
    </source>
</reference>
<dbReference type="HOGENOM" id="CLU_880688_0_0_1"/>
<dbReference type="EnsemblMetazoa" id="CPIJ002508-RA">
    <property type="protein sequence ID" value="CPIJ002508-PA"/>
    <property type="gene ID" value="CPIJ002508"/>
</dbReference>
<keyword evidence="4" id="KW-1185">Reference proteome</keyword>
<dbReference type="EMBL" id="DS231847">
    <property type="protein sequence ID" value="EDS36390.1"/>
    <property type="molecule type" value="Genomic_DNA"/>
</dbReference>
<dbReference type="SUPFAM" id="SSF143437">
    <property type="entry name" value="THUMP domain-like"/>
    <property type="match status" value="1"/>
</dbReference>
<protein>
    <submittedName>
        <fullName evidence="2 3">Uncharacterized protein</fullName>
    </submittedName>
</protein>
<dbReference type="InterPro" id="IPR040183">
    <property type="entry name" value="THUMPD1-like"/>
</dbReference>
<dbReference type="KEGG" id="cqu:CpipJ_CPIJ002508"/>
<name>B0W643_CULQU</name>
<dbReference type="VEuPathDB" id="VectorBase:CQUJHB003523"/>
<dbReference type="AlphaFoldDB" id="B0W643"/>
<accession>B0W643</accession>
<dbReference type="OrthoDB" id="367221at2759"/>
<evidence type="ECO:0000313" key="4">
    <source>
        <dbReference type="Proteomes" id="UP000002320"/>
    </source>
</evidence>
<dbReference type="Gene3D" id="3.30.2300.10">
    <property type="entry name" value="THUMP superfamily"/>
    <property type="match status" value="1"/>
</dbReference>
<dbReference type="GO" id="GO:0006400">
    <property type="term" value="P:tRNA modification"/>
    <property type="evidence" value="ECO:0007669"/>
    <property type="project" value="InterPro"/>
</dbReference>
<organism>
    <name type="scientific">Culex quinquefasciatus</name>
    <name type="common">Southern house mosquito</name>
    <name type="synonym">Culex pungens</name>
    <dbReference type="NCBI Taxonomy" id="7176"/>
    <lineage>
        <taxon>Eukaryota</taxon>
        <taxon>Metazoa</taxon>
        <taxon>Ecdysozoa</taxon>
        <taxon>Arthropoda</taxon>
        <taxon>Hexapoda</taxon>
        <taxon>Insecta</taxon>
        <taxon>Pterygota</taxon>
        <taxon>Neoptera</taxon>
        <taxon>Endopterygota</taxon>
        <taxon>Diptera</taxon>
        <taxon>Nematocera</taxon>
        <taxon>Culicoidea</taxon>
        <taxon>Culicidae</taxon>
        <taxon>Culicinae</taxon>
        <taxon>Culicini</taxon>
        <taxon>Culex</taxon>
        <taxon>Culex</taxon>
    </lineage>
</organism>
<gene>
    <name evidence="3" type="primary">6033771</name>
    <name evidence="2" type="ORF">CpipJ_CPIJ002508</name>
</gene>